<dbReference type="PANTHER" id="PTHR43272:SF32">
    <property type="entry name" value="AMP-DEPENDENT SYNTHETASE_LIGASE DOMAIN-CONTAINING PROTEIN"/>
    <property type="match status" value="1"/>
</dbReference>
<keyword evidence="8" id="KW-1185">Reference proteome</keyword>
<dbReference type="Proteomes" id="UP001501035">
    <property type="component" value="Unassembled WGS sequence"/>
</dbReference>
<dbReference type="InterPro" id="IPR020845">
    <property type="entry name" value="AMP-binding_CS"/>
</dbReference>
<organism evidence="7 8">
    <name type="scientific">Gordonia defluvii</name>
    <dbReference type="NCBI Taxonomy" id="283718"/>
    <lineage>
        <taxon>Bacteria</taxon>
        <taxon>Bacillati</taxon>
        <taxon>Actinomycetota</taxon>
        <taxon>Actinomycetes</taxon>
        <taxon>Mycobacteriales</taxon>
        <taxon>Gordoniaceae</taxon>
        <taxon>Gordonia</taxon>
    </lineage>
</organism>
<evidence type="ECO:0000256" key="3">
    <source>
        <dbReference type="ARBA" id="ARBA00022832"/>
    </source>
</evidence>
<dbReference type="InterPro" id="IPR042099">
    <property type="entry name" value="ANL_N_sf"/>
</dbReference>
<dbReference type="InterPro" id="IPR000873">
    <property type="entry name" value="AMP-dep_synth/lig_dom"/>
</dbReference>
<comment type="similarity">
    <text evidence="1">Belongs to the ATP-dependent AMP-binding enzyme family.</text>
</comment>
<dbReference type="Pfam" id="PF00501">
    <property type="entry name" value="AMP-binding"/>
    <property type="match status" value="1"/>
</dbReference>
<evidence type="ECO:0000256" key="5">
    <source>
        <dbReference type="ARBA" id="ARBA00032875"/>
    </source>
</evidence>
<dbReference type="Gene3D" id="3.40.50.12780">
    <property type="entry name" value="N-terminal domain of ligase-like"/>
    <property type="match status" value="1"/>
</dbReference>
<proteinExistence type="inferred from homology"/>
<evidence type="ECO:0000259" key="6">
    <source>
        <dbReference type="Pfam" id="PF00501"/>
    </source>
</evidence>
<comment type="caution">
    <text evidence="7">The sequence shown here is derived from an EMBL/GenBank/DDBJ whole genome shotgun (WGS) entry which is preliminary data.</text>
</comment>
<dbReference type="GO" id="GO:0016874">
    <property type="term" value="F:ligase activity"/>
    <property type="evidence" value="ECO:0007669"/>
    <property type="project" value="UniProtKB-KW"/>
</dbReference>
<evidence type="ECO:0000256" key="1">
    <source>
        <dbReference type="ARBA" id="ARBA00006432"/>
    </source>
</evidence>
<keyword evidence="4" id="KW-0443">Lipid metabolism</keyword>
<keyword evidence="2 7" id="KW-0436">Ligase</keyword>
<dbReference type="PROSITE" id="PS00455">
    <property type="entry name" value="AMP_BINDING"/>
    <property type="match status" value="1"/>
</dbReference>
<evidence type="ECO:0000256" key="4">
    <source>
        <dbReference type="ARBA" id="ARBA00023098"/>
    </source>
</evidence>
<dbReference type="CDD" id="cd05907">
    <property type="entry name" value="VL_LC_FACS_like"/>
    <property type="match status" value="1"/>
</dbReference>
<gene>
    <name evidence="7" type="ORF">GCM10010528_22250</name>
</gene>
<sequence>MEELVPPAAAADYGGGTTRRSTARGLAMADELITFLHESGKRIATLPAGFQETIRLRPGAVALRTVGGAQEITWRQYGERVRAIAGGLAALGVGHGDSVGIMLTNRPEFHLVDTAVLHLGGVPFSIYNTSSPDQVEYLFGNAGNTVVVTEAAFLPILTAADTGVRTVISVDGGAGTTALTEVESMPAPAGFDFEASWRAVEPSDLATLIYTSGTTGPPKGVEITHRNMIAEAIALTDIVDTGLDGRLLSYLPAAHIADRVSTHGTNMLRGAQITSEPDPRNIAVALPDARPTLFFGVPRVWQKLKAGIEAKLAEATGVKAGLGAWALGVGAEVAELHLQGKSPSGLLRLQHGVADKLVLSKVRHGIGMDEIDIAYSGAAAIPPEVLKFFLALGIPVLEVWGMSESTGATTLTSPDNLAIGTVGRPVRGVEIKLGADGELFVRGPVVMRGYRNQPDKTAEAIDADGWLATGDIAQVGADGNVTIVDRKKELLINESGKNLAPTNIENAIKAVSPLVGQIVAIGNAKPYVSALIVLDPDMAAVKAREYGLDETDLAVISAHPAVVAEVTAAVATGNAKLSRVEQIKRFVIIASPWEPGGEELTPTMKLRRKPIDAKYAPEIVALYSDPVAPGTVDLR</sequence>
<accession>A0ABP6LJE5</accession>
<dbReference type="EMBL" id="BAAAVS010000026">
    <property type="protein sequence ID" value="GAA3041480.1"/>
    <property type="molecule type" value="Genomic_DNA"/>
</dbReference>
<dbReference type="PANTHER" id="PTHR43272">
    <property type="entry name" value="LONG-CHAIN-FATTY-ACID--COA LIGASE"/>
    <property type="match status" value="1"/>
</dbReference>
<evidence type="ECO:0000313" key="7">
    <source>
        <dbReference type="EMBL" id="GAA3041480.1"/>
    </source>
</evidence>
<dbReference type="SUPFAM" id="SSF56801">
    <property type="entry name" value="Acetyl-CoA synthetase-like"/>
    <property type="match status" value="1"/>
</dbReference>
<dbReference type="Pfam" id="PF23562">
    <property type="entry name" value="AMP-binding_C_3"/>
    <property type="match status" value="1"/>
</dbReference>
<evidence type="ECO:0000256" key="2">
    <source>
        <dbReference type="ARBA" id="ARBA00022598"/>
    </source>
</evidence>
<protein>
    <recommendedName>
        <fullName evidence="5">Acyl-CoA synthetase</fullName>
    </recommendedName>
</protein>
<reference evidence="8" key="1">
    <citation type="journal article" date="2019" name="Int. J. Syst. Evol. Microbiol.">
        <title>The Global Catalogue of Microorganisms (GCM) 10K type strain sequencing project: providing services to taxonomists for standard genome sequencing and annotation.</title>
        <authorList>
            <consortium name="The Broad Institute Genomics Platform"/>
            <consortium name="The Broad Institute Genome Sequencing Center for Infectious Disease"/>
            <person name="Wu L."/>
            <person name="Ma J."/>
        </authorList>
    </citation>
    <scope>NUCLEOTIDE SEQUENCE [LARGE SCALE GENOMIC DNA]</scope>
    <source>
        <strain evidence="8">JCM 14234</strain>
    </source>
</reference>
<feature type="domain" description="AMP-dependent synthetase/ligase" evidence="6">
    <location>
        <begin position="50"/>
        <end position="450"/>
    </location>
</feature>
<name>A0ABP6LJE5_9ACTN</name>
<evidence type="ECO:0000313" key="8">
    <source>
        <dbReference type="Proteomes" id="UP001501035"/>
    </source>
</evidence>
<keyword evidence="3" id="KW-0276">Fatty acid metabolism</keyword>